<comment type="caution">
    <text evidence="1">The sequence shown here is derived from an EMBL/GenBank/DDBJ whole genome shotgun (WGS) entry which is preliminary data.</text>
</comment>
<gene>
    <name evidence="1" type="ORF">ONZ43_g2276</name>
</gene>
<evidence type="ECO:0000313" key="2">
    <source>
        <dbReference type="Proteomes" id="UP001153334"/>
    </source>
</evidence>
<keyword evidence="2" id="KW-1185">Reference proteome</keyword>
<proteinExistence type="predicted"/>
<sequence length="224" mass="24342">MSSVSDETEYGSNTPAPEFRAAEATSRTRLPSNSPAPYYMSAAPVMAPVPASIQPLPSTEPYVSYSVRDYDQEAERFVRHAEYATEPSISTIGMTSGYISSLPAVTPLPSTPMFPFEEEPISDSFSAYPLPDGSVPSLPASLGYDSNMITALQSLSRLSDSQQQQVVAYIQKNRNRAQSAAAEHAFHPGYSGYHVPIPGHLQGTDDGMQPDRRSSGRYAPKPFR</sequence>
<dbReference type="EMBL" id="JAPESX010000455">
    <property type="protein sequence ID" value="KAJ8121220.1"/>
    <property type="molecule type" value="Genomic_DNA"/>
</dbReference>
<accession>A0ACC2J181</accession>
<organism evidence="1 2">
    <name type="scientific">Nemania bipapillata</name>
    <dbReference type="NCBI Taxonomy" id="110536"/>
    <lineage>
        <taxon>Eukaryota</taxon>
        <taxon>Fungi</taxon>
        <taxon>Dikarya</taxon>
        <taxon>Ascomycota</taxon>
        <taxon>Pezizomycotina</taxon>
        <taxon>Sordariomycetes</taxon>
        <taxon>Xylariomycetidae</taxon>
        <taxon>Xylariales</taxon>
        <taxon>Xylariaceae</taxon>
        <taxon>Nemania</taxon>
    </lineage>
</organism>
<dbReference type="Proteomes" id="UP001153334">
    <property type="component" value="Unassembled WGS sequence"/>
</dbReference>
<name>A0ACC2J181_9PEZI</name>
<reference evidence="1" key="1">
    <citation type="submission" date="2022-11" db="EMBL/GenBank/DDBJ databases">
        <title>Genome Sequence of Nemania bipapillata.</title>
        <authorList>
            <person name="Buettner E."/>
        </authorList>
    </citation>
    <scope>NUCLEOTIDE SEQUENCE</scope>
    <source>
        <strain evidence="1">CP14</strain>
    </source>
</reference>
<protein>
    <submittedName>
        <fullName evidence="1">Uncharacterized protein</fullName>
    </submittedName>
</protein>
<evidence type="ECO:0000313" key="1">
    <source>
        <dbReference type="EMBL" id="KAJ8121220.1"/>
    </source>
</evidence>